<feature type="transmembrane region" description="Helical" evidence="1">
    <location>
        <begin position="12"/>
        <end position="31"/>
    </location>
</feature>
<evidence type="ECO:0000313" key="3">
    <source>
        <dbReference type="Proteomes" id="UP000032748"/>
    </source>
</evidence>
<protein>
    <submittedName>
        <fullName evidence="2">Uncharacterized protein</fullName>
    </submittedName>
</protein>
<evidence type="ECO:0000256" key="1">
    <source>
        <dbReference type="SAM" id="Phobius"/>
    </source>
</evidence>
<keyword evidence="1" id="KW-0472">Membrane</keyword>
<dbReference type="Proteomes" id="UP000032748">
    <property type="component" value="Chromosome"/>
</dbReference>
<evidence type="ECO:0000313" key="2">
    <source>
        <dbReference type="EMBL" id="AKA26685.1"/>
    </source>
</evidence>
<dbReference type="PATRIC" id="fig|587753.10.peg.5228"/>
<sequence>MNKYLYQLRNIAIRKKFTFFTISLYGFYVFVRPGILHFQ</sequence>
<gene>
    <name evidence="2" type="ORF">PCL1606_52380</name>
</gene>
<proteinExistence type="predicted"/>
<name>A0A0D5Y6M1_9PSED</name>
<keyword evidence="1" id="KW-1133">Transmembrane helix</keyword>
<accession>A0A0D5Y6M1</accession>
<dbReference type="EMBL" id="CP011110">
    <property type="protein sequence ID" value="AKA26685.1"/>
    <property type="molecule type" value="Genomic_DNA"/>
</dbReference>
<keyword evidence="1" id="KW-0812">Transmembrane</keyword>
<reference evidence="2 3" key="1">
    <citation type="journal article" date="2015" name="Mol. Plant Microbe Interact.">
        <title>Comparative Genomic Analysis of Pseudomonas chlororaphis PCL1606 Reveals New Insight into Antifungal Compounds Involved in Biocontrol.</title>
        <authorList>
            <person name="Calderon C.E."/>
            <person name="Ramos C."/>
            <person name="de Vicente A."/>
            <person name="Cazorla F.M."/>
        </authorList>
    </citation>
    <scope>NUCLEOTIDE SEQUENCE [LARGE SCALE GENOMIC DNA]</scope>
    <source>
        <strain evidence="2 3">PCL1606</strain>
    </source>
</reference>
<dbReference type="AlphaFoldDB" id="A0A0D5Y6M1"/>
<dbReference type="KEGG" id="pcz:PCL1606_52380"/>
<organism evidence="2 3">
    <name type="scientific">Pseudomonas chlororaphis</name>
    <dbReference type="NCBI Taxonomy" id="587753"/>
    <lineage>
        <taxon>Bacteria</taxon>
        <taxon>Pseudomonadati</taxon>
        <taxon>Pseudomonadota</taxon>
        <taxon>Gammaproteobacteria</taxon>
        <taxon>Pseudomonadales</taxon>
        <taxon>Pseudomonadaceae</taxon>
        <taxon>Pseudomonas</taxon>
    </lineage>
</organism>